<dbReference type="EMBL" id="VLLA01000001">
    <property type="protein sequence ID" value="TWI76453.1"/>
    <property type="molecule type" value="Genomic_DNA"/>
</dbReference>
<evidence type="ECO:0000313" key="2">
    <source>
        <dbReference type="Proteomes" id="UP000316291"/>
    </source>
</evidence>
<accession>A0A562S5N4</accession>
<organism evidence="1 2">
    <name type="scientific">Bradyrhizobium huanghuaihaiense</name>
    <dbReference type="NCBI Taxonomy" id="990078"/>
    <lineage>
        <taxon>Bacteria</taxon>
        <taxon>Pseudomonadati</taxon>
        <taxon>Pseudomonadota</taxon>
        <taxon>Alphaproteobacteria</taxon>
        <taxon>Hyphomicrobiales</taxon>
        <taxon>Nitrobacteraceae</taxon>
        <taxon>Bradyrhizobium</taxon>
    </lineage>
</organism>
<evidence type="ECO:0000313" key="1">
    <source>
        <dbReference type="EMBL" id="TWI76453.1"/>
    </source>
</evidence>
<keyword evidence="2" id="KW-1185">Reference proteome</keyword>
<comment type="caution">
    <text evidence="1">The sequence shown here is derived from an EMBL/GenBank/DDBJ whole genome shotgun (WGS) entry which is preliminary data.</text>
</comment>
<gene>
    <name evidence="1" type="ORF">IQ16_00694</name>
</gene>
<dbReference type="AlphaFoldDB" id="A0A562S5N4"/>
<name>A0A562S5N4_9BRAD</name>
<proteinExistence type="predicted"/>
<sequence>MSLLPTLEGYMSDFSGFSSPAWAPLLSGARDRAAGASAFLQMHDEFDRDDFLKFFAETADPAKQCATLAKSFCQTFAIQLALKLGIPHGVRFDRYDPASDRIVVLVPLGTVRRLLDRCAEKRHRSLDGLRPGEFEALWDFDWEAGARQSEAVSRALERMDAVAVGKLLRAFASPGIEKKAIREISVEAAAQAFADSIDPNKYRAAKERRRREKHAFAFGRPGHA</sequence>
<protein>
    <submittedName>
        <fullName evidence="1">Uncharacterized protein</fullName>
    </submittedName>
</protein>
<reference evidence="1 2" key="1">
    <citation type="journal article" date="2015" name="Stand. Genomic Sci.">
        <title>Genomic Encyclopedia of Bacterial and Archaeal Type Strains, Phase III: the genomes of soil and plant-associated and newly described type strains.</title>
        <authorList>
            <person name="Whitman W.B."/>
            <person name="Woyke T."/>
            <person name="Klenk H.P."/>
            <person name="Zhou Y."/>
            <person name="Lilburn T.G."/>
            <person name="Beck B.J."/>
            <person name="De Vos P."/>
            <person name="Vandamme P."/>
            <person name="Eisen J.A."/>
            <person name="Garrity G."/>
            <person name="Hugenholtz P."/>
            <person name="Kyrpides N.C."/>
        </authorList>
    </citation>
    <scope>NUCLEOTIDE SEQUENCE [LARGE SCALE GENOMIC DNA]</scope>
    <source>
        <strain evidence="1 2">CGMCC 1.10948</strain>
    </source>
</reference>
<dbReference type="Proteomes" id="UP000316291">
    <property type="component" value="Unassembled WGS sequence"/>
</dbReference>